<dbReference type="Proteomes" id="UP001596425">
    <property type="component" value="Unassembled WGS sequence"/>
</dbReference>
<protein>
    <submittedName>
        <fullName evidence="2">Rod shape-determining protein</fullName>
    </submittedName>
</protein>
<gene>
    <name evidence="2" type="ORF">ACFQBM_01210</name>
</gene>
<evidence type="ECO:0000313" key="3">
    <source>
        <dbReference type="Proteomes" id="UP001596425"/>
    </source>
</evidence>
<dbReference type="InterPro" id="IPR056546">
    <property type="entry name" value="MreB_MamK-like"/>
</dbReference>
<name>A0ABW1YIN2_9GAMM</name>
<evidence type="ECO:0000256" key="1">
    <source>
        <dbReference type="SAM" id="Phobius"/>
    </source>
</evidence>
<dbReference type="RefSeq" id="WP_193193014.1">
    <property type="nucleotide sequence ID" value="NZ_JACZFR010000037.1"/>
</dbReference>
<organism evidence="2 3">
    <name type="scientific">Microbulbifer taiwanensis</name>
    <dbReference type="NCBI Taxonomy" id="986746"/>
    <lineage>
        <taxon>Bacteria</taxon>
        <taxon>Pseudomonadati</taxon>
        <taxon>Pseudomonadota</taxon>
        <taxon>Gammaproteobacteria</taxon>
        <taxon>Cellvibrionales</taxon>
        <taxon>Microbulbiferaceae</taxon>
        <taxon>Microbulbifer</taxon>
    </lineage>
</organism>
<sequence>MLNKITDRLGNTLYVQIWEKRIRVTDIDSGKIFDESPLVALEPGKGRRISVAAVGNRAASVSGKSIEVVNPFSHPRSLIRDFAAAEKLLQHIFRKLCGDTLFTPSPIVVLQPMEKTQGGLTAIEMRAFRELVLGAGAREALVYQGEALTRHTFDYQKIKAKSAGEGKAATEGAGQSVQWFLVLLWIGLIALMVVFGGGQ</sequence>
<keyword evidence="1" id="KW-1133">Transmembrane helix</keyword>
<comment type="caution">
    <text evidence="2">The sequence shown here is derived from an EMBL/GenBank/DDBJ whole genome shotgun (WGS) entry which is preliminary data.</text>
</comment>
<evidence type="ECO:0000313" key="2">
    <source>
        <dbReference type="EMBL" id="MFC6631875.1"/>
    </source>
</evidence>
<dbReference type="Gene3D" id="3.30.420.40">
    <property type="match status" value="1"/>
</dbReference>
<dbReference type="EMBL" id="JBHSVR010000001">
    <property type="protein sequence ID" value="MFC6631875.1"/>
    <property type="molecule type" value="Genomic_DNA"/>
</dbReference>
<keyword evidence="3" id="KW-1185">Reference proteome</keyword>
<feature type="transmembrane region" description="Helical" evidence="1">
    <location>
        <begin position="179"/>
        <end position="198"/>
    </location>
</feature>
<proteinExistence type="predicted"/>
<accession>A0ABW1YIN2</accession>
<keyword evidence="1" id="KW-0472">Membrane</keyword>
<dbReference type="Pfam" id="PF06723">
    <property type="entry name" value="MreB_Mbl"/>
    <property type="match status" value="1"/>
</dbReference>
<keyword evidence="1" id="KW-0812">Transmembrane</keyword>
<reference evidence="3" key="1">
    <citation type="journal article" date="2019" name="Int. J. Syst. Evol. Microbiol.">
        <title>The Global Catalogue of Microorganisms (GCM) 10K type strain sequencing project: providing services to taxonomists for standard genome sequencing and annotation.</title>
        <authorList>
            <consortium name="The Broad Institute Genomics Platform"/>
            <consortium name="The Broad Institute Genome Sequencing Center for Infectious Disease"/>
            <person name="Wu L."/>
            <person name="Ma J."/>
        </authorList>
    </citation>
    <scope>NUCLEOTIDE SEQUENCE [LARGE SCALE GENOMIC DNA]</scope>
    <source>
        <strain evidence="3">CGMCC 1.13718</strain>
    </source>
</reference>